<dbReference type="AlphaFoldDB" id="A0A174EP55"/>
<name>A0A174EP55_9CLOT</name>
<protein>
    <submittedName>
        <fullName evidence="1">Uncharacterized protein</fullName>
    </submittedName>
</protein>
<gene>
    <name evidence="1" type="ORF">ERS852470_02221</name>
</gene>
<dbReference type="EMBL" id="CYZV01000023">
    <property type="protein sequence ID" value="CUO39683.1"/>
    <property type="molecule type" value="Genomic_DNA"/>
</dbReference>
<evidence type="ECO:0000313" key="2">
    <source>
        <dbReference type="Proteomes" id="UP000095558"/>
    </source>
</evidence>
<accession>A0A174EP55</accession>
<sequence length="117" mass="14031">METIKVAIRITEEIRIKLEEYIVINGLHRQRIRYNQLAEQIIKDWLKNPRLNKEKIIYGTSSKTRGGRVSINLTEEEHIRAYEIYVAEYIRECRSLNILLYNVLLQFVDNNFSDFEI</sequence>
<dbReference type="Proteomes" id="UP000095558">
    <property type="component" value="Unassembled WGS sequence"/>
</dbReference>
<reference evidence="1 2" key="1">
    <citation type="submission" date="2015-09" db="EMBL/GenBank/DDBJ databases">
        <authorList>
            <consortium name="Pathogen Informatics"/>
        </authorList>
    </citation>
    <scope>NUCLEOTIDE SEQUENCE [LARGE SCALE GENOMIC DNA]</scope>
    <source>
        <strain evidence="1 2">2789STDY5834855</strain>
    </source>
</reference>
<evidence type="ECO:0000313" key="1">
    <source>
        <dbReference type="EMBL" id="CUO39683.1"/>
    </source>
</evidence>
<proteinExistence type="predicted"/>
<organism evidence="1 2">
    <name type="scientific">Clostridium disporicum</name>
    <dbReference type="NCBI Taxonomy" id="84024"/>
    <lineage>
        <taxon>Bacteria</taxon>
        <taxon>Bacillati</taxon>
        <taxon>Bacillota</taxon>
        <taxon>Clostridia</taxon>
        <taxon>Eubacteriales</taxon>
        <taxon>Clostridiaceae</taxon>
        <taxon>Clostridium</taxon>
    </lineage>
</organism>
<dbReference type="RefSeq" id="WP_055276912.1">
    <property type="nucleotide sequence ID" value="NZ_CYYT01000020.1"/>
</dbReference>